<sequence length="97" mass="10655">MLKRFLCLIVLTMGLVIVASPASFCAEELVVRPCADLIRLANSYQDDLKTVDTMLGVAIEAGDLDKIKTYKLKKAAVQKQLDAVLKAIEIKECAKTK</sequence>
<reference evidence="2" key="1">
    <citation type="journal article" date="2020" name="mSystems">
        <title>Genome- and Community-Level Interaction Insights into Carbon Utilization and Element Cycling Functions of Hydrothermarchaeota in Hydrothermal Sediment.</title>
        <authorList>
            <person name="Zhou Z."/>
            <person name="Liu Y."/>
            <person name="Xu W."/>
            <person name="Pan J."/>
            <person name="Luo Z.H."/>
            <person name="Li M."/>
        </authorList>
    </citation>
    <scope>NUCLEOTIDE SEQUENCE [LARGE SCALE GENOMIC DNA]</scope>
    <source>
        <strain evidence="2">SpSt-769</strain>
    </source>
</reference>
<name>A0A7C4ATU1_9BACT</name>
<feature type="signal peptide" evidence="1">
    <location>
        <begin position="1"/>
        <end position="25"/>
    </location>
</feature>
<accession>A0A7C4ATU1</accession>
<dbReference type="AlphaFoldDB" id="A0A7C4ATU1"/>
<organism evidence="2">
    <name type="scientific">Desulfomonile tiedjei</name>
    <dbReference type="NCBI Taxonomy" id="2358"/>
    <lineage>
        <taxon>Bacteria</taxon>
        <taxon>Pseudomonadati</taxon>
        <taxon>Thermodesulfobacteriota</taxon>
        <taxon>Desulfomonilia</taxon>
        <taxon>Desulfomonilales</taxon>
        <taxon>Desulfomonilaceae</taxon>
        <taxon>Desulfomonile</taxon>
    </lineage>
</organism>
<feature type="chain" id="PRO_5027825531" evidence="1">
    <location>
        <begin position="26"/>
        <end position="97"/>
    </location>
</feature>
<evidence type="ECO:0000313" key="2">
    <source>
        <dbReference type="EMBL" id="HGH62099.1"/>
    </source>
</evidence>
<keyword evidence="1" id="KW-0732">Signal</keyword>
<gene>
    <name evidence="2" type="ORF">ENV54_12470</name>
</gene>
<proteinExistence type="predicted"/>
<evidence type="ECO:0000256" key="1">
    <source>
        <dbReference type="SAM" id="SignalP"/>
    </source>
</evidence>
<protein>
    <submittedName>
        <fullName evidence="2">Uncharacterized protein</fullName>
    </submittedName>
</protein>
<comment type="caution">
    <text evidence="2">The sequence shown here is derived from an EMBL/GenBank/DDBJ whole genome shotgun (WGS) entry which is preliminary data.</text>
</comment>
<dbReference type="EMBL" id="DTGT01000406">
    <property type="protein sequence ID" value="HGH62099.1"/>
    <property type="molecule type" value="Genomic_DNA"/>
</dbReference>